<dbReference type="PANTHER" id="PTHR16469">
    <property type="entry name" value="UBIQUITIN-ASSOCIATED AND SH3 DOMAIN-CONTAINING BA-RELATED"/>
    <property type="match status" value="1"/>
</dbReference>
<dbReference type="Pfam" id="PF00300">
    <property type="entry name" value="His_Phos_1"/>
    <property type="match status" value="1"/>
</dbReference>
<keyword evidence="2" id="KW-1185">Reference proteome</keyword>
<dbReference type="InterPro" id="IPR051710">
    <property type="entry name" value="Phosphatase_SH3-domain"/>
</dbReference>
<dbReference type="SUPFAM" id="SSF53254">
    <property type="entry name" value="Phosphoglycerate mutase-like"/>
    <property type="match status" value="1"/>
</dbReference>
<sequence length="279" mass="30790">MPLEKIYIARHGFRLNWVTTTWQSPTGLDRDPPLAAYGETQAKELANYFLSLPEDERPTAIFSSPYYRCLQTSQPTAKALNLPIYVEHGLSEWYSPVKPGTGLHPRPGSATSLRSYIAEIDPQWSSVWYPSQKGEGVSEVHDRTDGFLEVFIPALERIFNGKHQRILLCSHAATVITLVRSLIGDRDLPLRVGCCSLSELDLVPHQNGSVLNGNENKAIGTWKAIKLADGSHLEQGASREWGFEHIEIEAGKVVEDPGVPGTETHLEGPTGAQIAQSLL</sequence>
<dbReference type="InterPro" id="IPR029033">
    <property type="entry name" value="His_PPase_superfam"/>
</dbReference>
<protein>
    <recommendedName>
        <fullName evidence="3">Phosphoglycerate mutase-like protein</fullName>
    </recommendedName>
</protein>
<name>A0AAD5YPI4_9AGAR</name>
<gene>
    <name evidence="1" type="ORF">NP233_g12942</name>
</gene>
<proteinExistence type="predicted"/>
<evidence type="ECO:0000313" key="1">
    <source>
        <dbReference type="EMBL" id="KAJ3552175.1"/>
    </source>
</evidence>
<dbReference type="CDD" id="cd07067">
    <property type="entry name" value="HP_PGM_like"/>
    <property type="match status" value="1"/>
</dbReference>
<evidence type="ECO:0000313" key="2">
    <source>
        <dbReference type="Proteomes" id="UP001213000"/>
    </source>
</evidence>
<accession>A0AAD5YPI4</accession>
<dbReference type="EMBL" id="JANIEX010002092">
    <property type="protein sequence ID" value="KAJ3552175.1"/>
    <property type="molecule type" value="Genomic_DNA"/>
</dbReference>
<dbReference type="InterPro" id="IPR013078">
    <property type="entry name" value="His_Pase_superF_clade-1"/>
</dbReference>
<organism evidence="1 2">
    <name type="scientific">Leucocoprinus birnbaumii</name>
    <dbReference type="NCBI Taxonomy" id="56174"/>
    <lineage>
        <taxon>Eukaryota</taxon>
        <taxon>Fungi</taxon>
        <taxon>Dikarya</taxon>
        <taxon>Basidiomycota</taxon>
        <taxon>Agaricomycotina</taxon>
        <taxon>Agaricomycetes</taxon>
        <taxon>Agaricomycetidae</taxon>
        <taxon>Agaricales</taxon>
        <taxon>Agaricineae</taxon>
        <taxon>Agaricaceae</taxon>
        <taxon>Leucocoprinus</taxon>
    </lineage>
</organism>
<comment type="caution">
    <text evidence="1">The sequence shown here is derived from an EMBL/GenBank/DDBJ whole genome shotgun (WGS) entry which is preliminary data.</text>
</comment>
<dbReference type="SMART" id="SM00855">
    <property type="entry name" value="PGAM"/>
    <property type="match status" value="1"/>
</dbReference>
<dbReference type="Proteomes" id="UP001213000">
    <property type="component" value="Unassembled WGS sequence"/>
</dbReference>
<dbReference type="AlphaFoldDB" id="A0AAD5YPI4"/>
<dbReference type="PANTHER" id="PTHR16469:SF51">
    <property type="entry name" value="TRANSCRIPTION FACTOR TAU 55 KDA SUBUNIT"/>
    <property type="match status" value="1"/>
</dbReference>
<reference evidence="1" key="1">
    <citation type="submission" date="2022-07" db="EMBL/GenBank/DDBJ databases">
        <title>Genome Sequence of Leucocoprinus birnbaumii.</title>
        <authorList>
            <person name="Buettner E."/>
        </authorList>
    </citation>
    <scope>NUCLEOTIDE SEQUENCE</scope>
    <source>
        <strain evidence="1">VT141</strain>
    </source>
</reference>
<evidence type="ECO:0008006" key="3">
    <source>
        <dbReference type="Google" id="ProtNLM"/>
    </source>
</evidence>
<dbReference type="Gene3D" id="3.40.50.1240">
    <property type="entry name" value="Phosphoglycerate mutase-like"/>
    <property type="match status" value="1"/>
</dbReference>